<organism evidence="3">
    <name type="scientific">freshwater metagenome</name>
    <dbReference type="NCBI Taxonomy" id="449393"/>
    <lineage>
        <taxon>unclassified sequences</taxon>
        <taxon>metagenomes</taxon>
        <taxon>ecological metagenomes</taxon>
    </lineage>
</organism>
<dbReference type="PANTHER" id="PTHR12526">
    <property type="entry name" value="GLYCOSYLTRANSFERASE"/>
    <property type="match status" value="1"/>
</dbReference>
<feature type="domain" description="Glycosyltransferase subfamily 4-like N-terminal" evidence="2">
    <location>
        <begin position="12"/>
        <end position="182"/>
    </location>
</feature>
<dbReference type="GO" id="GO:0016757">
    <property type="term" value="F:glycosyltransferase activity"/>
    <property type="evidence" value="ECO:0007669"/>
    <property type="project" value="InterPro"/>
</dbReference>
<dbReference type="Gene3D" id="3.40.50.2000">
    <property type="entry name" value="Glycogen Phosphorylase B"/>
    <property type="match status" value="2"/>
</dbReference>
<accession>A0A6J7DQW1</accession>
<dbReference type="InterPro" id="IPR001296">
    <property type="entry name" value="Glyco_trans_1"/>
</dbReference>
<dbReference type="InterPro" id="IPR028098">
    <property type="entry name" value="Glyco_trans_4-like_N"/>
</dbReference>
<protein>
    <submittedName>
        <fullName evidence="3">Unannotated protein</fullName>
    </submittedName>
</protein>
<sequence length="369" mass="39878">MRVLHVIARMNFGGTARYLVELNNGLTANGIENFIAAGHVEGKESIDPSVQAISIISIPSLARSLNPPKDFNAAFELRKIVAEIKPDIVHTHTFKAGLITRLQTGALKRVVQKDIKFIHTFHGHLFDDPEFSGPKAQVIAGIERVLAKKTDVLVSVGLKVSTDLIARKIGTSQQFVNIPPGVRALPVAERSEARAKFGISAEHSAIGWIARVTGVKNPMRAIEVARALPDTQFLLAGGGDLLDEIRAKAPENMKILGWSEPTELFAASDLILSTSENEGMPIALIEAQLAGLPVVATDAGSVAEVVLDGRTGFVTSKDSAELITACKRLIERPELRAEMGQNARTHASKYFSIDGMVDSHLSLYNQVMK</sequence>
<dbReference type="Pfam" id="PF13439">
    <property type="entry name" value="Glyco_transf_4"/>
    <property type="match status" value="1"/>
</dbReference>
<gene>
    <name evidence="3" type="ORF">UFOPK3342_00978</name>
</gene>
<dbReference type="PANTHER" id="PTHR12526:SF630">
    <property type="entry name" value="GLYCOSYLTRANSFERASE"/>
    <property type="match status" value="1"/>
</dbReference>
<evidence type="ECO:0000259" key="1">
    <source>
        <dbReference type="Pfam" id="PF00534"/>
    </source>
</evidence>
<evidence type="ECO:0000259" key="2">
    <source>
        <dbReference type="Pfam" id="PF13439"/>
    </source>
</evidence>
<dbReference type="Pfam" id="PF00534">
    <property type="entry name" value="Glycos_transf_1"/>
    <property type="match status" value="1"/>
</dbReference>
<dbReference type="AlphaFoldDB" id="A0A6J7DQW1"/>
<feature type="domain" description="Glycosyl transferase family 1" evidence="1">
    <location>
        <begin position="190"/>
        <end position="345"/>
    </location>
</feature>
<name>A0A6J7DQW1_9ZZZZ</name>
<proteinExistence type="predicted"/>
<evidence type="ECO:0000313" key="3">
    <source>
        <dbReference type="EMBL" id="CAB4871084.1"/>
    </source>
</evidence>
<reference evidence="3" key="1">
    <citation type="submission" date="2020-05" db="EMBL/GenBank/DDBJ databases">
        <authorList>
            <person name="Chiriac C."/>
            <person name="Salcher M."/>
            <person name="Ghai R."/>
            <person name="Kavagutti S V."/>
        </authorList>
    </citation>
    <scope>NUCLEOTIDE SEQUENCE</scope>
</reference>
<dbReference type="SUPFAM" id="SSF53756">
    <property type="entry name" value="UDP-Glycosyltransferase/glycogen phosphorylase"/>
    <property type="match status" value="1"/>
</dbReference>
<dbReference type="EMBL" id="CAFBLH010000030">
    <property type="protein sequence ID" value="CAB4871084.1"/>
    <property type="molecule type" value="Genomic_DNA"/>
</dbReference>